<name>A0A7J7DRQ4_TRIWF</name>
<feature type="chain" id="PRO_5029522145" description="Secreted protein" evidence="1">
    <location>
        <begin position="20"/>
        <end position="132"/>
    </location>
</feature>
<proteinExistence type="predicted"/>
<evidence type="ECO:0008006" key="4">
    <source>
        <dbReference type="Google" id="ProtNLM"/>
    </source>
</evidence>
<gene>
    <name evidence="2" type="ORF">HS088_TW04G01019</name>
</gene>
<comment type="caution">
    <text evidence="2">The sequence shown here is derived from an EMBL/GenBank/DDBJ whole genome shotgun (WGS) entry which is preliminary data.</text>
</comment>
<reference evidence="2 3" key="1">
    <citation type="journal article" date="2020" name="Nat. Commun.">
        <title>Genome of Tripterygium wilfordii and identification of cytochrome P450 involved in triptolide biosynthesis.</title>
        <authorList>
            <person name="Tu L."/>
            <person name="Su P."/>
            <person name="Zhang Z."/>
            <person name="Gao L."/>
            <person name="Wang J."/>
            <person name="Hu T."/>
            <person name="Zhou J."/>
            <person name="Zhang Y."/>
            <person name="Zhao Y."/>
            <person name="Liu Y."/>
            <person name="Song Y."/>
            <person name="Tong Y."/>
            <person name="Lu Y."/>
            <person name="Yang J."/>
            <person name="Xu C."/>
            <person name="Jia M."/>
            <person name="Peters R.J."/>
            <person name="Huang L."/>
            <person name="Gao W."/>
        </authorList>
    </citation>
    <scope>NUCLEOTIDE SEQUENCE [LARGE SCALE GENOMIC DNA]</scope>
    <source>
        <strain evidence="3">cv. XIE 37</strain>
        <tissue evidence="2">Leaf</tissue>
    </source>
</reference>
<keyword evidence="1" id="KW-0732">Signal</keyword>
<evidence type="ECO:0000313" key="3">
    <source>
        <dbReference type="Proteomes" id="UP000593562"/>
    </source>
</evidence>
<evidence type="ECO:0000313" key="2">
    <source>
        <dbReference type="EMBL" id="KAF5749058.1"/>
    </source>
</evidence>
<dbReference type="EMBL" id="JAAARO010000004">
    <property type="protein sequence ID" value="KAF5749058.1"/>
    <property type="molecule type" value="Genomic_DNA"/>
</dbReference>
<accession>A0A7J7DRQ4</accession>
<protein>
    <recommendedName>
        <fullName evidence="4">Secreted protein</fullName>
    </recommendedName>
</protein>
<sequence length="132" mass="15032">MILVFFALIFAINSPGCYCIHHSLGVGLTCLFIHSDTLFSSYHTLTNQLMEMEAKMVGASFPLIFAFNAVNMSRSSGVFSFPPRPYSMFSSLCLSKPKKLDQHLHVSESMDEYRYCNPFLCTCQFLHFNLCF</sequence>
<dbReference type="Proteomes" id="UP000593562">
    <property type="component" value="Unassembled WGS sequence"/>
</dbReference>
<organism evidence="2 3">
    <name type="scientific">Tripterygium wilfordii</name>
    <name type="common">Thunder God vine</name>
    <dbReference type="NCBI Taxonomy" id="458696"/>
    <lineage>
        <taxon>Eukaryota</taxon>
        <taxon>Viridiplantae</taxon>
        <taxon>Streptophyta</taxon>
        <taxon>Embryophyta</taxon>
        <taxon>Tracheophyta</taxon>
        <taxon>Spermatophyta</taxon>
        <taxon>Magnoliopsida</taxon>
        <taxon>eudicotyledons</taxon>
        <taxon>Gunneridae</taxon>
        <taxon>Pentapetalae</taxon>
        <taxon>rosids</taxon>
        <taxon>fabids</taxon>
        <taxon>Celastrales</taxon>
        <taxon>Celastraceae</taxon>
        <taxon>Tripterygium</taxon>
    </lineage>
</organism>
<evidence type="ECO:0000256" key="1">
    <source>
        <dbReference type="SAM" id="SignalP"/>
    </source>
</evidence>
<keyword evidence="3" id="KW-1185">Reference proteome</keyword>
<dbReference type="AlphaFoldDB" id="A0A7J7DRQ4"/>
<feature type="signal peptide" evidence="1">
    <location>
        <begin position="1"/>
        <end position="19"/>
    </location>
</feature>
<dbReference type="InParanoid" id="A0A7J7DRQ4"/>